<dbReference type="EMBL" id="JAQQWK010000014">
    <property type="protein sequence ID" value="KAK8016903.1"/>
    <property type="molecule type" value="Genomic_DNA"/>
</dbReference>
<feature type="region of interest" description="Disordered" evidence="1">
    <location>
        <begin position="1"/>
        <end position="84"/>
    </location>
</feature>
<evidence type="ECO:0000256" key="1">
    <source>
        <dbReference type="SAM" id="MobiDB-lite"/>
    </source>
</evidence>
<protein>
    <submittedName>
        <fullName evidence="2">Uncharacterized protein</fullName>
    </submittedName>
</protein>
<organism evidence="2 3">
    <name type="scientific">Apiospora rasikravindrae</name>
    <dbReference type="NCBI Taxonomy" id="990691"/>
    <lineage>
        <taxon>Eukaryota</taxon>
        <taxon>Fungi</taxon>
        <taxon>Dikarya</taxon>
        <taxon>Ascomycota</taxon>
        <taxon>Pezizomycotina</taxon>
        <taxon>Sordariomycetes</taxon>
        <taxon>Xylariomycetidae</taxon>
        <taxon>Amphisphaeriales</taxon>
        <taxon>Apiosporaceae</taxon>
        <taxon>Apiospora</taxon>
    </lineage>
</organism>
<comment type="caution">
    <text evidence="2">The sequence shown here is derived from an EMBL/GenBank/DDBJ whole genome shotgun (WGS) entry which is preliminary data.</text>
</comment>
<accession>A0ABR1RPL2</accession>
<dbReference type="Proteomes" id="UP001444661">
    <property type="component" value="Unassembled WGS sequence"/>
</dbReference>
<evidence type="ECO:0000313" key="2">
    <source>
        <dbReference type="EMBL" id="KAK8016903.1"/>
    </source>
</evidence>
<proteinExistence type="predicted"/>
<keyword evidence="3" id="KW-1185">Reference proteome</keyword>
<feature type="compositionally biased region" description="Basic residues" evidence="1">
    <location>
        <begin position="13"/>
        <end position="27"/>
    </location>
</feature>
<evidence type="ECO:0000313" key="3">
    <source>
        <dbReference type="Proteomes" id="UP001444661"/>
    </source>
</evidence>
<sequence>MEPRRPSVEAARSHRRQNAKPSLHRLHPSASATYDANNMQTAMRPARQKSLPLDPPNLPPLRPSEPITGILPGHANESKLDPSPALVPAEKSIVDLKAATNDSTGSEAEVGATDDLHLFPDVESDDSGVEDSYYAKKERSRPDGATVSPPKLLSNFRSKLRKLQTCASPMPLPTVVSVYWP</sequence>
<feature type="compositionally biased region" description="Basic and acidic residues" evidence="1">
    <location>
        <begin position="133"/>
        <end position="142"/>
    </location>
</feature>
<reference evidence="2 3" key="1">
    <citation type="submission" date="2023-01" db="EMBL/GenBank/DDBJ databases">
        <title>Analysis of 21 Apiospora genomes using comparative genomics revels a genus with tremendous synthesis potential of carbohydrate active enzymes and secondary metabolites.</title>
        <authorList>
            <person name="Sorensen T."/>
        </authorList>
    </citation>
    <scope>NUCLEOTIDE SEQUENCE [LARGE SCALE GENOMIC DNA]</scope>
    <source>
        <strain evidence="2 3">CBS 33761</strain>
    </source>
</reference>
<feature type="compositionally biased region" description="Pro residues" evidence="1">
    <location>
        <begin position="53"/>
        <end position="63"/>
    </location>
</feature>
<name>A0ABR1RPL2_9PEZI</name>
<gene>
    <name evidence="2" type="ORF">PG993_015092</name>
</gene>
<feature type="region of interest" description="Disordered" evidence="1">
    <location>
        <begin position="100"/>
        <end position="152"/>
    </location>
</feature>
<feature type="compositionally biased region" description="Polar residues" evidence="1">
    <location>
        <begin position="30"/>
        <end position="41"/>
    </location>
</feature>